<dbReference type="Proteomes" id="UP000231246">
    <property type="component" value="Unassembled WGS sequence"/>
</dbReference>
<gene>
    <name evidence="2" type="ORF">COW99_05445</name>
</gene>
<feature type="compositionally biased region" description="Low complexity" evidence="1">
    <location>
        <begin position="77"/>
        <end position="89"/>
    </location>
</feature>
<accession>A0A2H0BU51</accession>
<feature type="region of interest" description="Disordered" evidence="1">
    <location>
        <begin position="1"/>
        <end position="89"/>
    </location>
</feature>
<evidence type="ECO:0000313" key="3">
    <source>
        <dbReference type="Proteomes" id="UP000231246"/>
    </source>
</evidence>
<reference evidence="2 3" key="1">
    <citation type="submission" date="2017-09" db="EMBL/GenBank/DDBJ databases">
        <title>Depth-based differentiation of microbial function through sediment-hosted aquifers and enrichment of novel symbionts in the deep terrestrial subsurface.</title>
        <authorList>
            <person name="Probst A.J."/>
            <person name="Ladd B."/>
            <person name="Jarett J.K."/>
            <person name="Geller-Mcgrath D.E."/>
            <person name="Sieber C.M."/>
            <person name="Emerson J.B."/>
            <person name="Anantharaman K."/>
            <person name="Thomas B.C."/>
            <person name="Malmstrom R."/>
            <person name="Stieglmeier M."/>
            <person name="Klingl A."/>
            <person name="Woyke T."/>
            <person name="Ryan C.M."/>
            <person name="Banfield J.F."/>
        </authorList>
    </citation>
    <scope>NUCLEOTIDE SEQUENCE [LARGE SCALE GENOMIC DNA]</scope>
    <source>
        <strain evidence="2">CG22_combo_CG10-13_8_21_14_all_38_20</strain>
    </source>
</reference>
<feature type="compositionally biased region" description="Basic and acidic residues" evidence="1">
    <location>
        <begin position="39"/>
        <end position="73"/>
    </location>
</feature>
<evidence type="ECO:0000313" key="2">
    <source>
        <dbReference type="EMBL" id="PIP61203.1"/>
    </source>
</evidence>
<evidence type="ECO:0000256" key="1">
    <source>
        <dbReference type="SAM" id="MobiDB-lite"/>
    </source>
</evidence>
<proteinExistence type="predicted"/>
<name>A0A2H0BU51_9BACT</name>
<sequence>MDDSNKKPQDDQDVTSASTHTSIEHEPMAVSSDTGLQEAVHEYSEVKKSKEVAEHVKEISQRPEIPKDVEKAGLQHTGPTTPVNQTTGTTVKLPLTDDEIVKGLHAHVWESVRWMSIWCVRQLKKAHIAIKEVHGRLIKS</sequence>
<dbReference type="EMBL" id="PCTA01000033">
    <property type="protein sequence ID" value="PIP61203.1"/>
    <property type="molecule type" value="Genomic_DNA"/>
</dbReference>
<dbReference type="AlphaFoldDB" id="A0A2H0BU51"/>
<protein>
    <submittedName>
        <fullName evidence="2">Uncharacterized protein</fullName>
    </submittedName>
</protein>
<feature type="compositionally biased region" description="Basic and acidic residues" evidence="1">
    <location>
        <begin position="1"/>
        <end position="10"/>
    </location>
</feature>
<comment type="caution">
    <text evidence="2">The sequence shown here is derived from an EMBL/GenBank/DDBJ whole genome shotgun (WGS) entry which is preliminary data.</text>
</comment>
<organism evidence="2 3">
    <name type="scientific">Candidatus Roizmanbacteria bacterium CG22_combo_CG10-13_8_21_14_all_38_20</name>
    <dbReference type="NCBI Taxonomy" id="1974862"/>
    <lineage>
        <taxon>Bacteria</taxon>
        <taxon>Candidatus Roizmaniibacteriota</taxon>
    </lineage>
</organism>